<dbReference type="EMBL" id="JAFNEN010000167">
    <property type="protein sequence ID" value="KAG8191061.1"/>
    <property type="molecule type" value="Genomic_DNA"/>
</dbReference>
<dbReference type="PANTHER" id="PTHR13563">
    <property type="entry name" value="TRNA (GUANINE-9-) METHYLTRANSFERASE"/>
    <property type="match status" value="1"/>
</dbReference>
<dbReference type="GO" id="GO:0005654">
    <property type="term" value="C:nucleoplasm"/>
    <property type="evidence" value="ECO:0007669"/>
    <property type="project" value="TreeGrafter"/>
</dbReference>
<dbReference type="GO" id="GO:0002939">
    <property type="term" value="P:tRNA N1-guanine methylation"/>
    <property type="evidence" value="ECO:0007669"/>
    <property type="project" value="TreeGrafter"/>
</dbReference>
<keyword evidence="4" id="KW-0949">S-adenosyl-L-methionine</keyword>
<dbReference type="GO" id="GO:0052905">
    <property type="term" value="F:tRNA (guanosine(9)-N1)-methyltransferase activity"/>
    <property type="evidence" value="ECO:0007669"/>
    <property type="project" value="UniProtKB-EC"/>
</dbReference>
<comment type="catalytic activity">
    <reaction evidence="5">
        <text>guanosine(9) in tRNA + S-adenosyl-L-methionine = N(1)-methylguanosine(9) in tRNA + S-adenosyl-L-homocysteine + H(+)</text>
        <dbReference type="Rhea" id="RHEA:43156"/>
        <dbReference type="Rhea" id="RHEA-COMP:10367"/>
        <dbReference type="Rhea" id="RHEA-COMP:10368"/>
        <dbReference type="ChEBI" id="CHEBI:15378"/>
        <dbReference type="ChEBI" id="CHEBI:57856"/>
        <dbReference type="ChEBI" id="CHEBI:59789"/>
        <dbReference type="ChEBI" id="CHEBI:73542"/>
        <dbReference type="ChEBI" id="CHEBI:74269"/>
        <dbReference type="EC" id="2.1.1.221"/>
    </reaction>
</comment>
<keyword evidence="2" id="KW-0489">Methyltransferase</keyword>
<dbReference type="Gene3D" id="3.40.1280.30">
    <property type="match status" value="1"/>
</dbReference>
<feature type="region of interest" description="Disordered" evidence="6">
    <location>
        <begin position="1"/>
        <end position="36"/>
    </location>
</feature>
<evidence type="ECO:0000256" key="2">
    <source>
        <dbReference type="ARBA" id="ARBA00022603"/>
    </source>
</evidence>
<name>A0AAV6V448_9ARAC</name>
<dbReference type="Proteomes" id="UP000827092">
    <property type="component" value="Unassembled WGS sequence"/>
</dbReference>
<feature type="compositionally biased region" description="Basic and acidic residues" evidence="6">
    <location>
        <begin position="1"/>
        <end position="11"/>
    </location>
</feature>
<dbReference type="AlphaFoldDB" id="A0AAV6V448"/>
<dbReference type="InterPro" id="IPR038459">
    <property type="entry name" value="MT_TRM10-typ_sf"/>
</dbReference>
<dbReference type="PANTHER" id="PTHR13563:SF13">
    <property type="entry name" value="TRNA METHYLTRANSFERASE 10 HOMOLOG A"/>
    <property type="match status" value="1"/>
</dbReference>
<dbReference type="CDD" id="cd18101">
    <property type="entry name" value="Trm10euk_A"/>
    <property type="match status" value="1"/>
</dbReference>
<evidence type="ECO:0000313" key="9">
    <source>
        <dbReference type="Proteomes" id="UP000827092"/>
    </source>
</evidence>
<evidence type="ECO:0000256" key="3">
    <source>
        <dbReference type="ARBA" id="ARBA00022679"/>
    </source>
</evidence>
<reference evidence="8 9" key="1">
    <citation type="journal article" date="2022" name="Nat. Ecol. Evol.">
        <title>A masculinizing supergene underlies an exaggerated male reproductive morph in a spider.</title>
        <authorList>
            <person name="Hendrickx F."/>
            <person name="De Corte Z."/>
            <person name="Sonet G."/>
            <person name="Van Belleghem S.M."/>
            <person name="Kostlbacher S."/>
            <person name="Vangestel C."/>
        </authorList>
    </citation>
    <scope>NUCLEOTIDE SEQUENCE [LARGE SCALE GENOMIC DNA]</scope>
    <source>
        <strain evidence="8">W744_W776</strain>
    </source>
</reference>
<feature type="domain" description="SAM-dependent MTase TRM10-type" evidence="7">
    <location>
        <begin position="70"/>
        <end position="263"/>
    </location>
</feature>
<evidence type="ECO:0000256" key="6">
    <source>
        <dbReference type="SAM" id="MobiDB-lite"/>
    </source>
</evidence>
<dbReference type="GO" id="GO:0000049">
    <property type="term" value="F:tRNA binding"/>
    <property type="evidence" value="ECO:0007669"/>
    <property type="project" value="TreeGrafter"/>
</dbReference>
<sequence>MSEESDVKLDLQNESATENPSEKPLSKNQLKKLEKRRMWLETKSERKAKEKLKRKLKIQHARETGQDLGPSRKLLKSLKMTESTCKLKVCFDLSLADVMMPPEFSKTFKQLHRCYSINRRAPAPLQLYITGYSDATKQAMSKMSGCFNWDLNFNPQHHTDIFDKDTIIYLTSDSPNVIESLDYDKVYIIGALVDHNRLKNICYENAQQDGVGHARLPLDLYFKFKTRKVLTIDQVYLIFLRLSEGRSWAEAVMDTVPKRKGVELLEQVDGALDNSSSDVIADCVIENAASPKSDESAIIDA</sequence>
<dbReference type="InterPro" id="IPR028564">
    <property type="entry name" value="MT_TRM10-typ"/>
</dbReference>
<accession>A0AAV6V448</accession>
<evidence type="ECO:0000256" key="4">
    <source>
        <dbReference type="ARBA" id="ARBA00022691"/>
    </source>
</evidence>
<protein>
    <recommendedName>
        <fullName evidence="1">tRNA (guanine(9)-N(1))-methyltransferase</fullName>
        <ecNumber evidence="1">2.1.1.221</ecNumber>
    </recommendedName>
</protein>
<evidence type="ECO:0000256" key="1">
    <source>
        <dbReference type="ARBA" id="ARBA00012797"/>
    </source>
</evidence>
<organism evidence="8 9">
    <name type="scientific">Oedothorax gibbosus</name>
    <dbReference type="NCBI Taxonomy" id="931172"/>
    <lineage>
        <taxon>Eukaryota</taxon>
        <taxon>Metazoa</taxon>
        <taxon>Ecdysozoa</taxon>
        <taxon>Arthropoda</taxon>
        <taxon>Chelicerata</taxon>
        <taxon>Arachnida</taxon>
        <taxon>Araneae</taxon>
        <taxon>Araneomorphae</taxon>
        <taxon>Entelegynae</taxon>
        <taxon>Araneoidea</taxon>
        <taxon>Linyphiidae</taxon>
        <taxon>Erigoninae</taxon>
        <taxon>Oedothorax</taxon>
    </lineage>
</organism>
<proteinExistence type="predicted"/>
<comment type="caution">
    <text evidence="8">The sequence shown here is derived from an EMBL/GenBank/DDBJ whole genome shotgun (WGS) entry which is preliminary data.</text>
</comment>
<dbReference type="EC" id="2.1.1.221" evidence="1"/>
<keyword evidence="3" id="KW-0808">Transferase</keyword>
<gene>
    <name evidence="8" type="ORF">JTE90_008375</name>
</gene>
<dbReference type="InterPro" id="IPR007356">
    <property type="entry name" value="tRNA_m1G_MeTrfase_euk"/>
</dbReference>
<keyword evidence="9" id="KW-1185">Reference proteome</keyword>
<dbReference type="PROSITE" id="PS51675">
    <property type="entry name" value="SAM_MT_TRM10"/>
    <property type="match status" value="1"/>
</dbReference>
<evidence type="ECO:0000259" key="7">
    <source>
        <dbReference type="PROSITE" id="PS51675"/>
    </source>
</evidence>
<dbReference type="FunFam" id="3.40.1280.30:FF:000001">
    <property type="entry name" value="tRNA methyltransferase 10 homolog A"/>
    <property type="match status" value="1"/>
</dbReference>
<evidence type="ECO:0000313" key="8">
    <source>
        <dbReference type="EMBL" id="KAG8191061.1"/>
    </source>
</evidence>
<evidence type="ECO:0000256" key="5">
    <source>
        <dbReference type="ARBA" id="ARBA00048434"/>
    </source>
</evidence>